<name>A0A3A2ZH50_9EURO</name>
<evidence type="ECO:0000256" key="1">
    <source>
        <dbReference type="SAM" id="MobiDB-lite"/>
    </source>
</evidence>
<dbReference type="AlphaFoldDB" id="A0A3A2ZH50"/>
<feature type="compositionally biased region" description="Low complexity" evidence="1">
    <location>
        <begin position="273"/>
        <end position="286"/>
    </location>
</feature>
<feature type="compositionally biased region" description="Low complexity" evidence="1">
    <location>
        <begin position="429"/>
        <end position="438"/>
    </location>
</feature>
<reference evidence="3" key="1">
    <citation type="submission" date="2017-02" db="EMBL/GenBank/DDBJ databases">
        <authorList>
            <person name="Tafer H."/>
            <person name="Lopandic K."/>
        </authorList>
    </citation>
    <scope>NUCLEOTIDE SEQUENCE [LARGE SCALE GENOMIC DNA]</scope>
    <source>
        <strain evidence="3">CBS 366.77</strain>
    </source>
</reference>
<dbReference type="EMBL" id="MVGC01000163">
    <property type="protein sequence ID" value="RJE22539.1"/>
    <property type="molecule type" value="Genomic_DNA"/>
</dbReference>
<sequence>MNINDLINPVDAPRRVPQHRTRDDNEAAESLLLLSSEPREVSNRSPTENSKESEPSASPMSTSDARENTPEQEISSEAGSSPGRLIVRLVVPNTQASSPAQIPRRQVPADTHSSPSASIPGQSARADTYSSPSARIATRPIRPDAQESPPARDPTGRTRPETNSSPQARVSTQPARGEEHTSPARISSHRARPNAQSSPPSFPLQPTGLEIHASPARVPRAPTQTARPHTQTTPPSRAPTQQARPEGQGSPSALVPTQLARTETHSSPRARIPTQTSPPYTQTTPPSRVPAQPVRPSTQSSPARPYAQAEVQQPRPEDITIEHALIPSEQALQAHLIRQQIIAGIPPERITHMRRLRYSGQPQIPGLVQITNEGVVIPEIPPAQFRGIFHPLPGARGSNAQIMRSGPRSPEHSDSAPRPHTDEQGNAQPRTPRAARPANGQSTPLPVTPPHRPAPTAPPAHRRRSSGGRRISRRELRIRAQTQTAINENQFSIIESLVKYPEICLEVIGYLGPSGLVKMYSISKSFYMFVNGHFQDAIMNVASRCAPESALLYPGRCYPRLCVNLPQTGKVPPGRSHFRTLPDKVPSIRWLRMINYREKVTDAILVALEKEGYDLPQRCSLVIKKLWFLMDIPENIRREWTVQNKNIWPDVDIYLAVLFLIKLEKYLQEMYDNKCNPLRRLLLARPSMTLLHNTLCKGALKSDFDIHREYIRWKYMPLPYEVDTSVFNVRPAQIGMFQFEGYGKKGRGALFKTPDELILREAVARNLDMEQIHVDYFFQDDRIPFSYRGSQGGGGGMEPSWVEEIEKDGRGKNMNRLDVVVIE</sequence>
<evidence type="ECO:0008006" key="4">
    <source>
        <dbReference type="Google" id="ProtNLM"/>
    </source>
</evidence>
<evidence type="ECO:0000313" key="2">
    <source>
        <dbReference type="EMBL" id="RJE22539.1"/>
    </source>
</evidence>
<dbReference type="Proteomes" id="UP000266188">
    <property type="component" value="Unassembled WGS sequence"/>
</dbReference>
<keyword evidence="3" id="KW-1185">Reference proteome</keyword>
<evidence type="ECO:0000313" key="3">
    <source>
        <dbReference type="Proteomes" id="UP000266188"/>
    </source>
</evidence>
<feature type="compositionally biased region" description="Polar residues" evidence="1">
    <location>
        <begin position="222"/>
        <end position="243"/>
    </location>
</feature>
<feature type="region of interest" description="Disordered" evidence="1">
    <location>
        <begin position="1"/>
        <end position="314"/>
    </location>
</feature>
<feature type="compositionally biased region" description="Polar residues" evidence="1">
    <location>
        <begin position="111"/>
        <end position="121"/>
    </location>
</feature>
<feature type="compositionally biased region" description="Basic and acidic residues" evidence="1">
    <location>
        <begin position="409"/>
        <end position="423"/>
    </location>
</feature>
<feature type="compositionally biased region" description="Polar residues" evidence="1">
    <location>
        <begin position="161"/>
        <end position="174"/>
    </location>
</feature>
<gene>
    <name evidence="2" type="ORF">PHISCL_05115</name>
</gene>
<dbReference type="STRING" id="2070753.A0A3A2ZH50"/>
<accession>A0A3A2ZH50</accession>
<feature type="region of interest" description="Disordered" evidence="1">
    <location>
        <begin position="388"/>
        <end position="476"/>
    </location>
</feature>
<protein>
    <recommendedName>
        <fullName evidence="4">F-box domain-containing protein</fullName>
    </recommendedName>
</protein>
<proteinExistence type="predicted"/>
<organism evidence="2 3">
    <name type="scientific">Aspergillus sclerotialis</name>
    <dbReference type="NCBI Taxonomy" id="2070753"/>
    <lineage>
        <taxon>Eukaryota</taxon>
        <taxon>Fungi</taxon>
        <taxon>Dikarya</taxon>
        <taxon>Ascomycota</taxon>
        <taxon>Pezizomycotina</taxon>
        <taxon>Eurotiomycetes</taxon>
        <taxon>Eurotiomycetidae</taxon>
        <taxon>Eurotiales</taxon>
        <taxon>Aspergillaceae</taxon>
        <taxon>Aspergillus</taxon>
        <taxon>Aspergillus subgen. Polypaecilum</taxon>
    </lineage>
</organism>
<comment type="caution">
    <text evidence="2">The sequence shown here is derived from an EMBL/GenBank/DDBJ whole genome shotgun (WGS) entry which is preliminary data.</text>
</comment>
<feature type="compositionally biased region" description="Basic residues" evidence="1">
    <location>
        <begin position="460"/>
        <end position="472"/>
    </location>
</feature>
<dbReference type="OrthoDB" id="4966at2759"/>
<feature type="compositionally biased region" description="Pro residues" evidence="1">
    <location>
        <begin position="446"/>
        <end position="458"/>
    </location>
</feature>